<evidence type="ECO:0000313" key="2">
    <source>
        <dbReference type="EMBL" id="MEV0364374.1"/>
    </source>
</evidence>
<dbReference type="Proteomes" id="UP001551658">
    <property type="component" value="Unassembled WGS sequence"/>
</dbReference>
<dbReference type="RefSeq" id="WP_357979449.1">
    <property type="nucleotide sequence ID" value="NZ_JBFAIH010000009.1"/>
</dbReference>
<protein>
    <submittedName>
        <fullName evidence="2">Uncharacterized protein</fullName>
    </submittedName>
</protein>
<comment type="caution">
    <text evidence="2">The sequence shown here is derived from an EMBL/GenBank/DDBJ whole genome shotgun (WGS) entry which is preliminary data.</text>
</comment>
<feature type="region of interest" description="Disordered" evidence="1">
    <location>
        <begin position="44"/>
        <end position="110"/>
    </location>
</feature>
<feature type="compositionally biased region" description="Low complexity" evidence="1">
    <location>
        <begin position="92"/>
        <end position="104"/>
    </location>
</feature>
<sequence length="110" mass="10880">MIRKLTATPAPGGATAAVAPAAEPTAATESALGTPAAVRATVATRSSASADSTIAPRREVAVDKAGGSGAAPRPSVPREPVCSAPTSWRSVARAAPNRARWAPACKRPAA</sequence>
<name>A0ABV3F9J5_9NOCA</name>
<organism evidence="2 3">
    <name type="scientific">Nocardia fusca</name>
    <dbReference type="NCBI Taxonomy" id="941183"/>
    <lineage>
        <taxon>Bacteria</taxon>
        <taxon>Bacillati</taxon>
        <taxon>Actinomycetota</taxon>
        <taxon>Actinomycetes</taxon>
        <taxon>Mycobacteriales</taxon>
        <taxon>Nocardiaceae</taxon>
        <taxon>Nocardia</taxon>
    </lineage>
</organism>
<dbReference type="EMBL" id="JBFAIH010000009">
    <property type="protein sequence ID" value="MEV0364374.1"/>
    <property type="molecule type" value="Genomic_DNA"/>
</dbReference>
<accession>A0ABV3F9J5</accession>
<evidence type="ECO:0000256" key="1">
    <source>
        <dbReference type="SAM" id="MobiDB-lite"/>
    </source>
</evidence>
<keyword evidence="3" id="KW-1185">Reference proteome</keyword>
<gene>
    <name evidence="2" type="ORF">AB0H72_16885</name>
</gene>
<proteinExistence type="predicted"/>
<feature type="compositionally biased region" description="Low complexity" evidence="1">
    <location>
        <begin position="1"/>
        <end position="29"/>
    </location>
</feature>
<reference evidence="2 3" key="1">
    <citation type="submission" date="2024-06" db="EMBL/GenBank/DDBJ databases">
        <title>The Natural Products Discovery Center: Release of the First 8490 Sequenced Strains for Exploring Actinobacteria Biosynthetic Diversity.</title>
        <authorList>
            <person name="Kalkreuter E."/>
            <person name="Kautsar S.A."/>
            <person name="Yang D."/>
            <person name="Bader C.D."/>
            <person name="Teijaro C.N."/>
            <person name="Fluegel L."/>
            <person name="Davis C.M."/>
            <person name="Simpson J.R."/>
            <person name="Lauterbach L."/>
            <person name="Steele A.D."/>
            <person name="Gui C."/>
            <person name="Meng S."/>
            <person name="Li G."/>
            <person name="Viehrig K."/>
            <person name="Ye F."/>
            <person name="Su P."/>
            <person name="Kiefer A.F."/>
            <person name="Nichols A."/>
            <person name="Cepeda A.J."/>
            <person name="Yan W."/>
            <person name="Fan B."/>
            <person name="Jiang Y."/>
            <person name="Adhikari A."/>
            <person name="Zheng C.-J."/>
            <person name="Schuster L."/>
            <person name="Cowan T.M."/>
            <person name="Smanski M.J."/>
            <person name="Chevrette M.G."/>
            <person name="De Carvalho L.P.S."/>
            <person name="Shen B."/>
        </authorList>
    </citation>
    <scope>NUCLEOTIDE SEQUENCE [LARGE SCALE GENOMIC DNA]</scope>
    <source>
        <strain evidence="2 3">NPDC050671</strain>
    </source>
</reference>
<feature type="region of interest" description="Disordered" evidence="1">
    <location>
        <begin position="1"/>
        <end position="32"/>
    </location>
</feature>
<evidence type="ECO:0000313" key="3">
    <source>
        <dbReference type="Proteomes" id="UP001551658"/>
    </source>
</evidence>